<dbReference type="GO" id="GO:0004222">
    <property type="term" value="F:metalloendopeptidase activity"/>
    <property type="evidence" value="ECO:0007669"/>
    <property type="project" value="InterPro"/>
</dbReference>
<dbReference type="InterPro" id="IPR001570">
    <property type="entry name" value="Peptidase_M4_C_domain"/>
</dbReference>
<evidence type="ECO:0000256" key="1">
    <source>
        <dbReference type="ARBA" id="ARBA00004138"/>
    </source>
</evidence>
<evidence type="ECO:0000256" key="5">
    <source>
        <dbReference type="ARBA" id="ARBA00022670"/>
    </source>
</evidence>
<dbReference type="Gene3D" id="1.10.390.10">
    <property type="entry name" value="Neutral Protease Domain 2"/>
    <property type="match status" value="1"/>
</dbReference>
<dbReference type="Gene3D" id="2.60.120.290">
    <property type="entry name" value="Spermadhesin, CUB domain"/>
    <property type="match status" value="1"/>
</dbReference>
<dbReference type="SUPFAM" id="SSF55486">
    <property type="entry name" value="Metalloproteases ('zincins'), catalytic domain"/>
    <property type="match status" value="1"/>
</dbReference>
<dbReference type="InterPro" id="IPR035986">
    <property type="entry name" value="PKD_dom_sf"/>
</dbReference>
<feature type="signal peptide" evidence="15">
    <location>
        <begin position="1"/>
        <end position="19"/>
    </location>
</feature>
<comment type="subcellular location">
    <subcellularLocation>
        <location evidence="1">Cell projection</location>
        <location evidence="1">Cilium</location>
    </subcellularLocation>
    <subcellularLocation>
        <location evidence="2">Cytoplasm</location>
    </subcellularLocation>
</comment>
<dbReference type="Gene3D" id="2.60.40.10">
    <property type="entry name" value="Immunoglobulins"/>
    <property type="match status" value="4"/>
</dbReference>
<dbReference type="GO" id="GO:0046872">
    <property type="term" value="F:metal ion binding"/>
    <property type="evidence" value="ECO:0007669"/>
    <property type="project" value="UniProtKB-KW"/>
</dbReference>
<dbReference type="Pfam" id="PF07504">
    <property type="entry name" value="FTP"/>
    <property type="match status" value="1"/>
</dbReference>
<dbReference type="SUPFAM" id="SSF49854">
    <property type="entry name" value="Spermadhesin, CUB domain"/>
    <property type="match status" value="1"/>
</dbReference>
<dbReference type="InterPro" id="IPR013783">
    <property type="entry name" value="Ig-like_fold"/>
</dbReference>
<evidence type="ECO:0000259" key="16">
    <source>
        <dbReference type="PROSITE" id="PS01180"/>
    </source>
</evidence>
<evidence type="ECO:0000313" key="18">
    <source>
        <dbReference type="EMBL" id="SMO33685.1"/>
    </source>
</evidence>
<evidence type="ECO:0000256" key="13">
    <source>
        <dbReference type="ARBA" id="ARBA00023273"/>
    </source>
</evidence>
<dbReference type="PANTHER" id="PTHR33794:SF1">
    <property type="entry name" value="BACILLOLYSIN"/>
    <property type="match status" value="1"/>
</dbReference>
<sequence>MRGLITILTLALSVTGINAQLFTGRQSNDIVDGTQKVRVNKNTGLVEYFELSPSSLKTTDAMDGGVLKQKIGLPNAYHLKIEKKQIDSRGNKHEKFQLYFNNIPVEGMGYSVHFKNGKVVSASGKAIKTTVAVSVPSISKVQAIKKAISLFKAREFIWDSTPALYPQAQLLYVPGDSLLTLCYKIDVYALQPMQREYVYINALSGEVVKRVSRIHHADYTGTALTQYSGTVEITTSLHQQGYVLNEHSRGQGIFTYSLNHNQYYTDASEIVDNDNYWDNPTDQVAYDAHYGAQKTYDYFFYKFGRNSIDDNGFALKSYVHYGNNYGNAFWDGDRMTYGDGDGIIMGAFTSLDIVGHEITHGLISHTADLEYLNEPGALNESFADIFGLAIDFYANPGTANYLVGEQIYLDGTSYMRSMADPKSKFQPDTYQGDYWVVGMSDHGGVHSNSMVQNYWFYLLCEGGHGVNDKGNSYMVEAIGIEAAEAIAYRNLTVYLSRYSNFEDARFYAIQSAIDLYGACSNEVIQVTNAWYAVGVGAPFENAVTAAFTAEQTNFCGVPSTIALQSISTHAQSYTWYLNGVEFSTEPNPVLNIAFPGEYDVKLEVTGTSACNTGDVIEVENYISVSQQSVPVPAVHIPASLKNSSGGIYSISINQIDHRSQGANEGYADFTCGNQTELTEGIKYKLAIRTGTEFKEAVGVWLDINNDGLFAGPNENIFTSTATTYHNAEIKIPAGKVFDVPLRLRVGSDRFDYATTLDAQNSSHYGQYEDYTVILRRNTNAPVANFTMSDTLVFVNGSVSFEDVSDNISTNRSWYFEGGQPEYTSEPNPTVTYLADGVYNVELTVANEFGSTTKSQKIRVATNFKLGIHTQSTFPSGYIYDSGGANGNYLHNAQDKFLIEPSCAKEVLLTIEAFETEGCCDGLKIYDGKDETAPLLASIKGVADVPMLIKATSGSMFLVFSSDATVSAKGFKARWSTVGFDSGTQVKADFYVEDENLPVNFDLHFVDNSKPKASVWEWDFGNGDTSNEPNPVYKYTHSGSYEVQLAVDNCVSKDTLKKQLSISAPPQLLVGNDTVRINILSGQKVDSFIRVDNINHGLLAYTGELKAIYQKGKPQSPIRYYDATGAYNGLSVGLARNVFYYIDLKNNLTTQGALCKHITKANLSESLNSLDVLIVDDSADFLVSGKNELREWICKGGFLIIQGDGIIAQYNDVLQGTGISYEAQAAKGGEANLLAHQITESLNGYLIGNYAECTLKVSAPAVRLINDGVGNCYSALTELDNGKILAMSDESFQYFNAAGHQQLMYNALMHCIAELGTSVCDVERGYSFMTGIQTDSLSFKINARRLIQGEYVADILINNNDIASGPVVVPVLLKVTGIENIVTDADQLNYVDVPIHTEQTLTLNIKNSGTRNLSLTEISSTSDAFNAVFTPMVLVPGQVYSVDVNFAPTLNQNYLANLKVHSSDPDSPITTIVLQGSTVDVSTDVEKAMANNALQVYPNPVQSVLHIQTNKRIDTLQLIGTDGRVVIVPYDLNFDKARIHMSVLPHGVYLVKIRTADKEWISRVIKR</sequence>
<evidence type="ECO:0000256" key="11">
    <source>
        <dbReference type="ARBA" id="ARBA00023069"/>
    </source>
</evidence>
<evidence type="ECO:0000256" key="7">
    <source>
        <dbReference type="ARBA" id="ARBA00022729"/>
    </source>
</evidence>
<comment type="similarity">
    <text evidence="3">Belongs to the peptidase M4 family.</text>
</comment>
<dbReference type="InterPro" id="IPR050728">
    <property type="entry name" value="Zinc_Metalloprotease_M4"/>
</dbReference>
<dbReference type="OrthoDB" id="1489094at2"/>
<dbReference type="GO" id="GO:0005737">
    <property type="term" value="C:cytoplasm"/>
    <property type="evidence" value="ECO:0007669"/>
    <property type="project" value="UniProtKB-SubCell"/>
</dbReference>
<dbReference type="CDD" id="cd00041">
    <property type="entry name" value="CUB"/>
    <property type="match status" value="1"/>
</dbReference>
<feature type="domain" description="PKD" evidence="17">
    <location>
        <begin position="1010"/>
        <end position="1064"/>
    </location>
</feature>
<dbReference type="InterPro" id="IPR011096">
    <property type="entry name" value="FTP_domain"/>
</dbReference>
<dbReference type="PRINTS" id="PR00730">
    <property type="entry name" value="THERMOLYSIN"/>
</dbReference>
<evidence type="ECO:0000259" key="17">
    <source>
        <dbReference type="PROSITE" id="PS50093"/>
    </source>
</evidence>
<dbReference type="EMBL" id="FXTB01000001">
    <property type="protein sequence ID" value="SMO33685.1"/>
    <property type="molecule type" value="Genomic_DNA"/>
</dbReference>
<dbReference type="Pfam" id="PF18911">
    <property type="entry name" value="PKD_4"/>
    <property type="match status" value="1"/>
</dbReference>
<evidence type="ECO:0000256" key="3">
    <source>
        <dbReference type="ARBA" id="ARBA00009388"/>
    </source>
</evidence>
<feature type="active site" evidence="14">
    <location>
        <position position="357"/>
    </location>
</feature>
<protein>
    <submittedName>
        <fullName evidence="18">Por secretion system C-terminal sorting domain-containing protein</fullName>
    </submittedName>
</protein>
<dbReference type="Pfam" id="PF18962">
    <property type="entry name" value="Por_Secre_tail"/>
    <property type="match status" value="1"/>
</dbReference>
<dbReference type="Pfam" id="PF20009">
    <property type="entry name" value="GEVED"/>
    <property type="match status" value="1"/>
</dbReference>
<dbReference type="InterPro" id="IPR035914">
    <property type="entry name" value="Sperma_CUB_dom_sf"/>
</dbReference>
<keyword evidence="4" id="KW-0963">Cytoplasm</keyword>
<dbReference type="CDD" id="cd09597">
    <property type="entry name" value="M4_TLP"/>
    <property type="match status" value="1"/>
</dbReference>
<dbReference type="Pfam" id="PF02868">
    <property type="entry name" value="Peptidase_M4_C"/>
    <property type="match status" value="1"/>
</dbReference>
<feature type="chain" id="PRO_5021914205" evidence="15">
    <location>
        <begin position="20"/>
        <end position="1566"/>
    </location>
</feature>
<dbReference type="InterPro" id="IPR053879">
    <property type="entry name" value="HYDIN_VesB_CFA65-like_Ig"/>
</dbReference>
<evidence type="ECO:0000256" key="8">
    <source>
        <dbReference type="ARBA" id="ARBA00022801"/>
    </source>
</evidence>
<dbReference type="Gene3D" id="3.10.170.10">
    <property type="match status" value="1"/>
</dbReference>
<feature type="active site" description="Proton donor" evidence="14">
    <location>
        <position position="446"/>
    </location>
</feature>
<organism evidence="18 19">
    <name type="scientific">Saccharicrinis carchari</name>
    <dbReference type="NCBI Taxonomy" id="1168039"/>
    <lineage>
        <taxon>Bacteria</taxon>
        <taxon>Pseudomonadati</taxon>
        <taxon>Bacteroidota</taxon>
        <taxon>Bacteroidia</taxon>
        <taxon>Marinilabiliales</taxon>
        <taxon>Marinilabiliaceae</taxon>
        <taxon>Saccharicrinis</taxon>
    </lineage>
</organism>
<dbReference type="Pfam" id="PF00801">
    <property type="entry name" value="PKD"/>
    <property type="match status" value="1"/>
</dbReference>
<evidence type="ECO:0000256" key="10">
    <source>
        <dbReference type="ARBA" id="ARBA00023049"/>
    </source>
</evidence>
<accession>A0A521AFU8</accession>
<dbReference type="RefSeq" id="WP_142531536.1">
    <property type="nucleotide sequence ID" value="NZ_FXTB01000001.1"/>
</dbReference>
<dbReference type="PANTHER" id="PTHR33794">
    <property type="entry name" value="BACILLOLYSIN"/>
    <property type="match status" value="1"/>
</dbReference>
<dbReference type="InterPro" id="IPR022409">
    <property type="entry name" value="PKD/Chitinase_dom"/>
</dbReference>
<dbReference type="CDD" id="cd00146">
    <property type="entry name" value="PKD"/>
    <property type="match status" value="3"/>
</dbReference>
<dbReference type="Proteomes" id="UP000319040">
    <property type="component" value="Unassembled WGS sequence"/>
</dbReference>
<keyword evidence="9" id="KW-0862">Zinc</keyword>
<keyword evidence="8" id="KW-0378">Hydrolase</keyword>
<dbReference type="Pfam" id="PF01447">
    <property type="entry name" value="Peptidase_M4"/>
    <property type="match status" value="1"/>
</dbReference>
<keyword evidence="19" id="KW-1185">Reference proteome</keyword>
<dbReference type="InterPro" id="IPR013856">
    <property type="entry name" value="Peptidase_M4_domain"/>
</dbReference>
<evidence type="ECO:0000256" key="2">
    <source>
        <dbReference type="ARBA" id="ARBA00004496"/>
    </source>
</evidence>
<feature type="domain" description="CUB" evidence="16">
    <location>
        <begin position="865"/>
        <end position="977"/>
    </location>
</feature>
<dbReference type="Gene3D" id="3.10.450.490">
    <property type="match status" value="1"/>
</dbReference>
<proteinExistence type="inferred from homology"/>
<evidence type="ECO:0000256" key="15">
    <source>
        <dbReference type="SAM" id="SignalP"/>
    </source>
</evidence>
<evidence type="ECO:0000313" key="19">
    <source>
        <dbReference type="Proteomes" id="UP000319040"/>
    </source>
</evidence>
<dbReference type="SMART" id="SM00089">
    <property type="entry name" value="PKD"/>
    <property type="match status" value="3"/>
</dbReference>
<keyword evidence="11" id="KW-0969">Cilium</keyword>
<dbReference type="InterPro" id="IPR023612">
    <property type="entry name" value="Peptidase_M4"/>
</dbReference>
<gene>
    <name evidence="18" type="ORF">SAMN06265379_101117</name>
</gene>
<name>A0A521AFU8_SACCC</name>
<evidence type="ECO:0000256" key="14">
    <source>
        <dbReference type="PIRSR" id="PIRSR623612-1"/>
    </source>
</evidence>
<dbReference type="InterPro" id="IPR000859">
    <property type="entry name" value="CUB_dom"/>
</dbReference>
<dbReference type="PROSITE" id="PS50093">
    <property type="entry name" value="PKD"/>
    <property type="match status" value="2"/>
</dbReference>
<dbReference type="Pfam" id="PF00431">
    <property type="entry name" value="CUB"/>
    <property type="match status" value="1"/>
</dbReference>
<dbReference type="InterPro" id="IPR027268">
    <property type="entry name" value="Peptidase_M4/M1_CTD_sf"/>
</dbReference>
<evidence type="ECO:0000256" key="4">
    <source>
        <dbReference type="ARBA" id="ARBA00022490"/>
    </source>
</evidence>
<dbReference type="InterPro" id="IPR026444">
    <property type="entry name" value="Secre_tail"/>
</dbReference>
<dbReference type="PROSITE" id="PS01180">
    <property type="entry name" value="CUB"/>
    <property type="match status" value="1"/>
</dbReference>
<dbReference type="InterPro" id="IPR000601">
    <property type="entry name" value="PKD_dom"/>
</dbReference>
<evidence type="ECO:0000256" key="12">
    <source>
        <dbReference type="ARBA" id="ARBA00023157"/>
    </source>
</evidence>
<keyword evidence="12" id="KW-1015">Disulfide bond</keyword>
<dbReference type="GO" id="GO:0006508">
    <property type="term" value="P:proteolysis"/>
    <property type="evidence" value="ECO:0007669"/>
    <property type="project" value="UniProtKB-KW"/>
</dbReference>
<evidence type="ECO:0000256" key="6">
    <source>
        <dbReference type="ARBA" id="ARBA00022723"/>
    </source>
</evidence>
<dbReference type="Pfam" id="PF22544">
    <property type="entry name" value="HYDIN_VesB_CFA65-like_Ig"/>
    <property type="match status" value="1"/>
</dbReference>
<keyword evidence="7 15" id="KW-0732">Signal</keyword>
<keyword evidence="5" id="KW-0645">Protease</keyword>
<keyword evidence="10" id="KW-0482">Metalloprotease</keyword>
<keyword evidence="6" id="KW-0479">Metal-binding</keyword>
<feature type="domain" description="PKD" evidence="17">
    <location>
        <begin position="781"/>
        <end position="859"/>
    </location>
</feature>
<keyword evidence="13" id="KW-0966">Cell projection</keyword>
<dbReference type="SUPFAM" id="SSF49299">
    <property type="entry name" value="PKD domain"/>
    <property type="match status" value="3"/>
</dbReference>
<dbReference type="NCBIfam" id="TIGR04183">
    <property type="entry name" value="Por_Secre_tail"/>
    <property type="match status" value="1"/>
</dbReference>
<dbReference type="SMART" id="SM00042">
    <property type="entry name" value="CUB"/>
    <property type="match status" value="1"/>
</dbReference>
<evidence type="ECO:0000256" key="9">
    <source>
        <dbReference type="ARBA" id="ARBA00022833"/>
    </source>
</evidence>
<reference evidence="18 19" key="1">
    <citation type="submission" date="2017-05" db="EMBL/GenBank/DDBJ databases">
        <authorList>
            <person name="Varghese N."/>
            <person name="Submissions S."/>
        </authorList>
    </citation>
    <scope>NUCLEOTIDE SEQUENCE [LARGE SCALE GENOMIC DNA]</scope>
    <source>
        <strain evidence="18 19">DSM 27040</strain>
    </source>
</reference>
<dbReference type="InterPro" id="IPR045474">
    <property type="entry name" value="GEVED"/>
</dbReference>